<dbReference type="PRINTS" id="PR01042">
    <property type="entry name" value="TRNASYNTHASP"/>
</dbReference>
<keyword evidence="7" id="KW-0030">Aminoacyl-tRNA synthetase</keyword>
<dbReference type="SUPFAM" id="SSF50249">
    <property type="entry name" value="Nucleic acid-binding proteins"/>
    <property type="match status" value="1"/>
</dbReference>
<dbReference type="FunFam" id="3.30.930.10:FF:000016">
    <property type="entry name" value="Asparagine--tRNA ligase"/>
    <property type="match status" value="1"/>
</dbReference>
<evidence type="ECO:0000259" key="8">
    <source>
        <dbReference type="PROSITE" id="PS50862"/>
    </source>
</evidence>
<dbReference type="Pfam" id="PF00152">
    <property type="entry name" value="tRNA-synt_2"/>
    <property type="match status" value="1"/>
</dbReference>
<dbReference type="NCBIfam" id="TIGR00457">
    <property type="entry name" value="asnS"/>
    <property type="match status" value="1"/>
</dbReference>
<feature type="domain" description="Aminoacyl-transfer RNA synthetases class-II family profile" evidence="8">
    <location>
        <begin position="133"/>
        <end position="451"/>
    </location>
</feature>
<dbReference type="InterPro" id="IPR012340">
    <property type="entry name" value="NA-bd_OB-fold"/>
</dbReference>
<dbReference type="NCBIfam" id="NF003037">
    <property type="entry name" value="PRK03932.1"/>
    <property type="match status" value="1"/>
</dbReference>
<comment type="similarity">
    <text evidence="1">Belongs to the class-II aminoacyl-tRNA synthetase family.</text>
</comment>
<dbReference type="InterPro" id="IPR002312">
    <property type="entry name" value="Asp/Asn-tRNA-synth_IIb"/>
</dbReference>
<dbReference type="SUPFAM" id="SSF55681">
    <property type="entry name" value="Class II aaRS and biotin synthetases"/>
    <property type="match status" value="1"/>
</dbReference>
<dbReference type="CDD" id="cd00776">
    <property type="entry name" value="AsxRS_core"/>
    <property type="match status" value="1"/>
</dbReference>
<dbReference type="InterPro" id="IPR004364">
    <property type="entry name" value="Aa-tRNA-synt_II"/>
</dbReference>
<accession>A0A381SA55</accession>
<gene>
    <name evidence="9" type="ORF">METZ01_LOCUS53035</name>
</gene>
<evidence type="ECO:0000256" key="3">
    <source>
        <dbReference type="ARBA" id="ARBA00022598"/>
    </source>
</evidence>
<evidence type="ECO:0000313" key="9">
    <source>
        <dbReference type="EMBL" id="SVA00181.1"/>
    </source>
</evidence>
<dbReference type="GO" id="GO:0003676">
    <property type="term" value="F:nucleic acid binding"/>
    <property type="evidence" value="ECO:0007669"/>
    <property type="project" value="InterPro"/>
</dbReference>
<sequence>MSRLRISSIDEKQLNQAVTLSGWVRTRRGSKGISFIQLYDGSNQNGIQAVADEVLENYEEISRLTTGASVTIRGKVVESPATGQSFEIHAEEVRIIGTSSGDQYPLQKKGHTLEFLREIAHLRPRTNTLGAVFRIRNTLSWAIHSFFQERDFMYVQTPIITGNDAEGAGEMFRVTALNMENLPRNSHGKVDYNEDFFGTDVSLTVSGQMGAEVFALAFTDVYTFGPTFRAENSNTSRHLAEFWMIEPEMAFTDLQGMLLLSEEFLKYVIGVCLERHEEELEFLQKMYEPDLLETLKHIHQTQFETLSYTEAVDILLKSGESFEYPVKWGVDLQSEHERFLTEKHVKKPINMIDYPTEIKAFYMKQNSDEKTVAAMDVLFPRLGEIVGGSQREDSLEALSRRLKDHGLQQQTYDWYLDLRRFGSVPHSGFGLGLERLVQFVSGMKNIRDVIPFPRVPGNANF</sequence>
<evidence type="ECO:0000256" key="2">
    <source>
        <dbReference type="ARBA" id="ARBA00012816"/>
    </source>
</evidence>
<dbReference type="Pfam" id="PF01336">
    <property type="entry name" value="tRNA_anti-codon"/>
    <property type="match status" value="1"/>
</dbReference>
<keyword evidence="4" id="KW-0547">Nucleotide-binding</keyword>
<name>A0A381SA55_9ZZZZ</name>
<organism evidence="9">
    <name type="scientific">marine metagenome</name>
    <dbReference type="NCBI Taxonomy" id="408172"/>
    <lineage>
        <taxon>unclassified sequences</taxon>
        <taxon>metagenomes</taxon>
        <taxon>ecological metagenomes</taxon>
    </lineage>
</organism>
<dbReference type="GO" id="GO:0005524">
    <property type="term" value="F:ATP binding"/>
    <property type="evidence" value="ECO:0007669"/>
    <property type="project" value="UniProtKB-KW"/>
</dbReference>
<dbReference type="AlphaFoldDB" id="A0A381SA55"/>
<dbReference type="Gene3D" id="3.30.930.10">
    <property type="entry name" value="Bira Bifunctional Protein, Domain 2"/>
    <property type="match status" value="1"/>
</dbReference>
<keyword evidence="5" id="KW-0067">ATP-binding</keyword>
<dbReference type="EMBL" id="UINC01002775">
    <property type="protein sequence ID" value="SVA00181.1"/>
    <property type="molecule type" value="Genomic_DNA"/>
</dbReference>
<protein>
    <recommendedName>
        <fullName evidence="2">asparagine--tRNA ligase</fullName>
        <ecNumber evidence="2">6.1.1.22</ecNumber>
    </recommendedName>
</protein>
<dbReference type="InterPro" id="IPR004522">
    <property type="entry name" value="Asn-tRNA-ligase"/>
</dbReference>
<dbReference type="HAMAP" id="MF_00534">
    <property type="entry name" value="Asn_tRNA_synth"/>
    <property type="match status" value="1"/>
</dbReference>
<evidence type="ECO:0000256" key="4">
    <source>
        <dbReference type="ARBA" id="ARBA00022741"/>
    </source>
</evidence>
<evidence type="ECO:0000256" key="1">
    <source>
        <dbReference type="ARBA" id="ARBA00008226"/>
    </source>
</evidence>
<dbReference type="PANTHER" id="PTHR22594:SF34">
    <property type="entry name" value="ASPARAGINE--TRNA LIGASE, MITOCHONDRIAL-RELATED"/>
    <property type="match status" value="1"/>
</dbReference>
<keyword evidence="6" id="KW-0648">Protein biosynthesis</keyword>
<dbReference type="GO" id="GO:0004816">
    <property type="term" value="F:asparagine-tRNA ligase activity"/>
    <property type="evidence" value="ECO:0007669"/>
    <property type="project" value="UniProtKB-EC"/>
</dbReference>
<dbReference type="PROSITE" id="PS50862">
    <property type="entry name" value="AA_TRNA_LIGASE_II"/>
    <property type="match status" value="1"/>
</dbReference>
<dbReference type="InterPro" id="IPR004365">
    <property type="entry name" value="NA-bd_OB_tRNA"/>
</dbReference>
<dbReference type="Gene3D" id="2.40.50.140">
    <property type="entry name" value="Nucleic acid-binding proteins"/>
    <property type="match status" value="1"/>
</dbReference>
<proteinExistence type="inferred from homology"/>
<dbReference type="EC" id="6.1.1.22" evidence="2"/>
<dbReference type="GO" id="GO:0006421">
    <property type="term" value="P:asparaginyl-tRNA aminoacylation"/>
    <property type="evidence" value="ECO:0007669"/>
    <property type="project" value="InterPro"/>
</dbReference>
<dbReference type="CDD" id="cd04318">
    <property type="entry name" value="EcAsnRS_like_N"/>
    <property type="match status" value="1"/>
</dbReference>
<dbReference type="InterPro" id="IPR045864">
    <property type="entry name" value="aa-tRNA-synth_II/BPL/LPL"/>
</dbReference>
<keyword evidence="3" id="KW-0436">Ligase</keyword>
<reference evidence="9" key="1">
    <citation type="submission" date="2018-05" db="EMBL/GenBank/DDBJ databases">
        <authorList>
            <person name="Lanie J.A."/>
            <person name="Ng W.-L."/>
            <person name="Kazmierczak K.M."/>
            <person name="Andrzejewski T.M."/>
            <person name="Davidsen T.M."/>
            <person name="Wayne K.J."/>
            <person name="Tettelin H."/>
            <person name="Glass J.I."/>
            <person name="Rusch D."/>
            <person name="Podicherti R."/>
            <person name="Tsui H.-C.T."/>
            <person name="Winkler M.E."/>
        </authorList>
    </citation>
    <scope>NUCLEOTIDE SEQUENCE</scope>
</reference>
<dbReference type="PANTHER" id="PTHR22594">
    <property type="entry name" value="ASPARTYL/LYSYL-TRNA SYNTHETASE"/>
    <property type="match status" value="1"/>
</dbReference>
<evidence type="ECO:0000256" key="5">
    <source>
        <dbReference type="ARBA" id="ARBA00022840"/>
    </source>
</evidence>
<evidence type="ECO:0000256" key="7">
    <source>
        <dbReference type="ARBA" id="ARBA00023146"/>
    </source>
</evidence>
<evidence type="ECO:0000256" key="6">
    <source>
        <dbReference type="ARBA" id="ARBA00022917"/>
    </source>
</evidence>
<dbReference type="InterPro" id="IPR006195">
    <property type="entry name" value="aa-tRNA-synth_II"/>
</dbReference>